<dbReference type="PANTHER" id="PTHR44303">
    <property type="entry name" value="DNAJ HOMOLOG SUBFAMILY C MEMBER 16"/>
    <property type="match status" value="1"/>
</dbReference>
<dbReference type="EMBL" id="HBIP01003220">
    <property type="protein sequence ID" value="CAE0486364.1"/>
    <property type="molecule type" value="Transcribed_RNA"/>
</dbReference>
<feature type="chain" id="PRO_5030616168" description="J domain-containing protein" evidence="2">
    <location>
        <begin position="25"/>
        <end position="718"/>
    </location>
</feature>
<feature type="domain" description="J" evidence="3">
    <location>
        <begin position="25"/>
        <end position="88"/>
    </location>
</feature>
<dbReference type="SUPFAM" id="SSF52833">
    <property type="entry name" value="Thioredoxin-like"/>
    <property type="match status" value="1"/>
</dbReference>
<dbReference type="SUPFAM" id="SSF46565">
    <property type="entry name" value="Chaperone J-domain"/>
    <property type="match status" value="1"/>
</dbReference>
<name>A0A7S3QLN0_DUNTE</name>
<dbReference type="PANTHER" id="PTHR44303:SF2">
    <property type="entry name" value="DNAJ HOMOLOG SUBFAMILY C MEMBER 16"/>
    <property type="match status" value="1"/>
</dbReference>
<evidence type="ECO:0000256" key="2">
    <source>
        <dbReference type="SAM" id="SignalP"/>
    </source>
</evidence>
<organism evidence="4">
    <name type="scientific">Dunaliella tertiolecta</name>
    <name type="common">Green alga</name>
    <dbReference type="NCBI Taxonomy" id="3047"/>
    <lineage>
        <taxon>Eukaryota</taxon>
        <taxon>Viridiplantae</taxon>
        <taxon>Chlorophyta</taxon>
        <taxon>core chlorophytes</taxon>
        <taxon>Chlorophyceae</taxon>
        <taxon>CS clade</taxon>
        <taxon>Chlamydomonadales</taxon>
        <taxon>Dunaliellaceae</taxon>
        <taxon>Dunaliella</taxon>
    </lineage>
</organism>
<keyword evidence="1" id="KW-0812">Transmembrane</keyword>
<gene>
    <name evidence="4" type="ORF">DTER00134_LOCUS1403</name>
</gene>
<dbReference type="InterPro" id="IPR018253">
    <property type="entry name" value="DnaJ_domain_CS"/>
</dbReference>
<dbReference type="CDD" id="cd06257">
    <property type="entry name" value="DnaJ"/>
    <property type="match status" value="1"/>
</dbReference>
<sequence length="718" mass="78366">MRALLSPLSLLLLACLVCLGEALGDPYKILGVDRSASAETIKKNFRTLARKYHPDKAGEKSQQKFIELQQAYETLSDPAKKREYDLGGGGTFGRSGGGYQRRQYSNFYSGWGNAYTGFGQQRRTYYDTSFDDILPSETTLLTSINMRDLIFYGSTPWLIQVYAEDSPACRAFSSVWESLNKAMFSGAPGKPWVSLGRINWGHQRNLAAWLSNAHLTGGEIAWTQLPVIYGVPKGCMEPRCFLRFYGPLTVPALQEFAAAKLLKLPPVLSVSTATLAVLLQRVHPAKVIALAFSKTEGQGSIPLRQLALKHKDMMHFARVAIIGAGSNQKGDAKAGSPQEQQEAAAALLQEWSQQLGVKVSVPSLVLLRGPGTVPEVLTMKPGEVQGYEETIHARGLMWQTIPALRPHTIEHLGCKWWDGRRQSAYSRRSDPAKLCVVVVGRGRMEQARSNAHQLSQLLAALSTPESRVHQPAAAAAAASASAALMASQLRVVWLDANTQHAFCVHHLGGNGDDVMNAVCGSGGWGTALANAGHALLAQDFSAALRALVTPSHKPQTALVAYVPTPTPSTRGKEAPLHLFSTFTELPSMGDRPLSNDELLQIAAWASRCVQQEESSRRSGWKDWLTWQKSEVKGPLQTMQSEDGKLRYPPPLADDAKESVLDFLQERFRLLSGPLQDSLGAMLSLIGPELKQVLWLCITIGVILLLQAASGRMQAQQEA</sequence>
<dbReference type="InterPro" id="IPR036869">
    <property type="entry name" value="J_dom_sf"/>
</dbReference>
<dbReference type="Gene3D" id="1.10.287.110">
    <property type="entry name" value="DnaJ domain"/>
    <property type="match status" value="1"/>
</dbReference>
<keyword evidence="1" id="KW-1133">Transmembrane helix</keyword>
<dbReference type="PROSITE" id="PS50076">
    <property type="entry name" value="DNAJ_2"/>
    <property type="match status" value="1"/>
</dbReference>
<evidence type="ECO:0000313" key="4">
    <source>
        <dbReference type="EMBL" id="CAE0486364.1"/>
    </source>
</evidence>
<dbReference type="SMART" id="SM00271">
    <property type="entry name" value="DnaJ"/>
    <property type="match status" value="1"/>
</dbReference>
<evidence type="ECO:0000259" key="3">
    <source>
        <dbReference type="PROSITE" id="PS50076"/>
    </source>
</evidence>
<dbReference type="PROSITE" id="PS00636">
    <property type="entry name" value="DNAJ_1"/>
    <property type="match status" value="1"/>
</dbReference>
<dbReference type="InterPro" id="IPR001623">
    <property type="entry name" value="DnaJ_domain"/>
</dbReference>
<keyword evidence="1" id="KW-0472">Membrane</keyword>
<dbReference type="InterPro" id="IPR052448">
    <property type="entry name" value="DnaJ_C16_autophagy_reg"/>
</dbReference>
<keyword evidence="2" id="KW-0732">Signal</keyword>
<feature type="transmembrane region" description="Helical" evidence="1">
    <location>
        <begin position="692"/>
        <end position="709"/>
    </location>
</feature>
<dbReference type="PROSITE" id="PS51257">
    <property type="entry name" value="PROKAR_LIPOPROTEIN"/>
    <property type="match status" value="1"/>
</dbReference>
<evidence type="ECO:0000256" key="1">
    <source>
        <dbReference type="SAM" id="Phobius"/>
    </source>
</evidence>
<dbReference type="PRINTS" id="PR00625">
    <property type="entry name" value="JDOMAIN"/>
</dbReference>
<protein>
    <recommendedName>
        <fullName evidence="3">J domain-containing protein</fullName>
    </recommendedName>
</protein>
<reference evidence="4" key="1">
    <citation type="submission" date="2021-01" db="EMBL/GenBank/DDBJ databases">
        <authorList>
            <person name="Corre E."/>
            <person name="Pelletier E."/>
            <person name="Niang G."/>
            <person name="Scheremetjew M."/>
            <person name="Finn R."/>
            <person name="Kale V."/>
            <person name="Holt S."/>
            <person name="Cochrane G."/>
            <person name="Meng A."/>
            <person name="Brown T."/>
            <person name="Cohen L."/>
        </authorList>
    </citation>
    <scope>NUCLEOTIDE SEQUENCE</scope>
    <source>
        <strain evidence="4">CCMP1320</strain>
    </source>
</reference>
<feature type="signal peptide" evidence="2">
    <location>
        <begin position="1"/>
        <end position="24"/>
    </location>
</feature>
<accession>A0A7S3QLN0</accession>
<dbReference type="Pfam" id="PF00226">
    <property type="entry name" value="DnaJ"/>
    <property type="match status" value="1"/>
</dbReference>
<dbReference type="AlphaFoldDB" id="A0A7S3QLN0"/>
<proteinExistence type="predicted"/>
<dbReference type="InterPro" id="IPR036249">
    <property type="entry name" value="Thioredoxin-like_sf"/>
</dbReference>